<dbReference type="Gene3D" id="1.10.630.10">
    <property type="entry name" value="Cytochrome P450"/>
    <property type="match status" value="1"/>
</dbReference>
<dbReference type="InterPro" id="IPR001128">
    <property type="entry name" value="Cyt_P450"/>
</dbReference>
<dbReference type="PRINTS" id="PR00463">
    <property type="entry name" value="EP450I"/>
</dbReference>
<keyword evidence="10" id="KW-1133">Transmembrane helix</keyword>
<comment type="cofactor">
    <cofactor evidence="1 8">
        <name>heme</name>
        <dbReference type="ChEBI" id="CHEBI:30413"/>
    </cofactor>
</comment>
<dbReference type="PROSITE" id="PS00086">
    <property type="entry name" value="CYTOCHROME_P450"/>
    <property type="match status" value="1"/>
</dbReference>
<feature type="transmembrane region" description="Helical" evidence="10">
    <location>
        <begin position="6"/>
        <end position="28"/>
    </location>
</feature>
<reference evidence="11" key="1">
    <citation type="journal article" date="1997" name="Nucleic Acids Res.">
        <title>tRNAscan-SE: a program for improved detection of transfer RNA genes in genomic sequence.</title>
        <authorList>
            <person name="Lowe T.M."/>
            <person name="Eddy S.R."/>
        </authorList>
    </citation>
    <scope>NUCLEOTIDE SEQUENCE [LARGE SCALE GENOMIC DNA]</scope>
    <source>
        <strain evidence="11">r\B97-61/B2</strain>
    </source>
</reference>
<keyword evidence="6 8" id="KW-0408">Iron</keyword>
<organism evidence="11 12">
    <name type="scientific">Theobroma cacao</name>
    <name type="common">Cacao</name>
    <name type="synonym">Cocoa</name>
    <dbReference type="NCBI Taxonomy" id="3641"/>
    <lineage>
        <taxon>Eukaryota</taxon>
        <taxon>Viridiplantae</taxon>
        <taxon>Streptophyta</taxon>
        <taxon>Embryophyta</taxon>
        <taxon>Tracheophyta</taxon>
        <taxon>Spermatophyta</taxon>
        <taxon>Magnoliopsida</taxon>
        <taxon>eudicotyledons</taxon>
        <taxon>Gunneridae</taxon>
        <taxon>Pentapetalae</taxon>
        <taxon>rosids</taxon>
        <taxon>malvids</taxon>
        <taxon>Malvales</taxon>
        <taxon>Malvaceae</taxon>
        <taxon>Byttnerioideae</taxon>
        <taxon>Theobroma</taxon>
    </lineage>
</organism>
<dbReference type="InterPro" id="IPR036396">
    <property type="entry name" value="Cyt_P450_sf"/>
</dbReference>
<evidence type="ECO:0000256" key="5">
    <source>
        <dbReference type="ARBA" id="ARBA00023002"/>
    </source>
</evidence>
<keyword evidence="4 8" id="KW-0479">Metal-binding</keyword>
<evidence type="ECO:0000256" key="3">
    <source>
        <dbReference type="ARBA" id="ARBA00022617"/>
    </source>
</evidence>
<keyword evidence="10" id="KW-0472">Membrane</keyword>
<keyword evidence="3 8" id="KW-0349">Heme</keyword>
<dbReference type="CDD" id="cd11072">
    <property type="entry name" value="CYP71-like"/>
    <property type="match status" value="1"/>
</dbReference>
<dbReference type="PRINTS" id="PR00385">
    <property type="entry name" value="P450"/>
</dbReference>
<dbReference type="KEGG" id="tcc:18612455"/>
<evidence type="ECO:0000313" key="11">
    <source>
        <dbReference type="Proteomes" id="UP000694886"/>
    </source>
</evidence>
<dbReference type="Gramene" id="Tc01v2_t016240.1">
    <property type="protein sequence ID" value="Tc01v2_p016240.1"/>
    <property type="gene ID" value="Tc01v2_g016240"/>
</dbReference>
<dbReference type="Proteomes" id="UP000694886">
    <property type="component" value="Chromosome 1"/>
</dbReference>
<dbReference type="AlphaFoldDB" id="A0AB32VW62"/>
<accession>A0AB32VW62</accession>
<keyword evidence="5 9" id="KW-0560">Oxidoreductase</keyword>
<dbReference type="InterPro" id="IPR002401">
    <property type="entry name" value="Cyt_P450_E_grp-I"/>
</dbReference>
<name>A0AB32VW62_THECC</name>
<evidence type="ECO:0000256" key="10">
    <source>
        <dbReference type="SAM" id="Phobius"/>
    </source>
</evidence>
<evidence type="ECO:0000256" key="8">
    <source>
        <dbReference type="PIRSR" id="PIRSR602401-1"/>
    </source>
</evidence>
<evidence type="ECO:0000256" key="7">
    <source>
        <dbReference type="ARBA" id="ARBA00023033"/>
    </source>
</evidence>
<dbReference type="GO" id="GO:0004497">
    <property type="term" value="F:monooxygenase activity"/>
    <property type="evidence" value="ECO:0007669"/>
    <property type="project" value="UniProtKB-KW"/>
</dbReference>
<dbReference type="PANTHER" id="PTHR47955:SF8">
    <property type="entry name" value="CYTOCHROME P450 71D11-LIKE"/>
    <property type="match status" value="1"/>
</dbReference>
<reference evidence="12" key="2">
    <citation type="submission" date="2025-08" db="UniProtKB">
        <authorList>
            <consortium name="RefSeq"/>
        </authorList>
    </citation>
    <scope>IDENTIFICATION</scope>
</reference>
<dbReference type="RefSeq" id="XP_017969764.1">
    <property type="nucleotide sequence ID" value="XM_018114275.1"/>
</dbReference>
<evidence type="ECO:0000256" key="9">
    <source>
        <dbReference type="RuleBase" id="RU000461"/>
    </source>
</evidence>
<sequence length="519" mass="59075">MSQSLMGLQHVFSFPLLFTFLLFLFMAMKHYCKQSKQRLPPGPWKLPFIGNLHQIFGLLPHCHLRILAKKYGPLMHLQLGEITALVVSSPEAAKEVMKTHDLVFVQRPQLLAVKIMSYDCKSIGFCPYGNFWRQLRKICILEPLSAKRVQAFGSMREVEVQNMIESIALSGGQPVNLSQKLSSLSNNITARAAFGSKCKDQEEFLSAIKETRDLTGGFNVPDMFPSIKFLHLFSGVKPALERLHQKIDSMLTNIINQHKLRRQTTESGNGKLEEEDLVDVLLNLQESGDLDFPLTTENIKASSWYVMFTAGSDTSSTTMEWAMSELIKNPKMMDKAQAEVRNVLKGKKKIKEKDIKEVNYLKLVIKETLRFHPPAPLLLPREARERCEINGYEIAIKTRVIVNAWAIGRDPEYWNNPECFEPARFHNSSFDFKGANFEFIPFGAGRRMCPGISFGIANIELPLALLLYQFNWKLPNGLRPEQLDIRESFGVTVRRKNGLHLIATPYVPFALLSKCIQQK</sequence>
<dbReference type="GeneID" id="18612455"/>
<dbReference type="GO" id="GO:0016705">
    <property type="term" value="F:oxidoreductase activity, acting on paired donors, with incorporation or reduction of molecular oxygen"/>
    <property type="evidence" value="ECO:0007669"/>
    <property type="project" value="InterPro"/>
</dbReference>
<comment type="similarity">
    <text evidence="2 9">Belongs to the cytochrome P450 family.</text>
</comment>
<dbReference type="Pfam" id="PF00067">
    <property type="entry name" value="p450"/>
    <property type="match status" value="1"/>
</dbReference>
<dbReference type="InterPro" id="IPR017972">
    <property type="entry name" value="Cyt_P450_CS"/>
</dbReference>
<evidence type="ECO:0000256" key="6">
    <source>
        <dbReference type="ARBA" id="ARBA00023004"/>
    </source>
</evidence>
<feature type="binding site" description="axial binding residue" evidence="8">
    <location>
        <position position="449"/>
    </location>
    <ligand>
        <name>heme</name>
        <dbReference type="ChEBI" id="CHEBI:30413"/>
    </ligand>
    <ligandPart>
        <name>Fe</name>
        <dbReference type="ChEBI" id="CHEBI:18248"/>
    </ligandPart>
</feature>
<keyword evidence="10" id="KW-0812">Transmembrane</keyword>
<dbReference type="FunFam" id="1.10.630.10:FF:000008">
    <property type="entry name" value="Cytochrome P450 71D8"/>
    <property type="match status" value="1"/>
</dbReference>
<dbReference type="GO" id="GO:0020037">
    <property type="term" value="F:heme binding"/>
    <property type="evidence" value="ECO:0007669"/>
    <property type="project" value="InterPro"/>
</dbReference>
<protein>
    <submittedName>
        <fullName evidence="12">LOW QUALITY PROTEIN: cytochrome P450 71D8</fullName>
    </submittedName>
</protein>
<evidence type="ECO:0000256" key="4">
    <source>
        <dbReference type="ARBA" id="ARBA00022723"/>
    </source>
</evidence>
<evidence type="ECO:0000256" key="1">
    <source>
        <dbReference type="ARBA" id="ARBA00001971"/>
    </source>
</evidence>
<evidence type="ECO:0000313" key="12">
    <source>
        <dbReference type="RefSeq" id="XP_017969764.1"/>
    </source>
</evidence>
<keyword evidence="7 9" id="KW-0503">Monooxygenase</keyword>
<dbReference type="GO" id="GO:0005506">
    <property type="term" value="F:iron ion binding"/>
    <property type="evidence" value="ECO:0007669"/>
    <property type="project" value="InterPro"/>
</dbReference>
<dbReference type="SUPFAM" id="SSF48264">
    <property type="entry name" value="Cytochrome P450"/>
    <property type="match status" value="1"/>
</dbReference>
<evidence type="ECO:0000256" key="2">
    <source>
        <dbReference type="ARBA" id="ARBA00010617"/>
    </source>
</evidence>
<dbReference type="PANTHER" id="PTHR47955">
    <property type="entry name" value="CYTOCHROME P450 FAMILY 71 PROTEIN"/>
    <property type="match status" value="1"/>
</dbReference>
<gene>
    <name evidence="12" type="primary">LOC18612455</name>
</gene>
<proteinExistence type="inferred from homology"/>